<dbReference type="Gene3D" id="3.40.50.261">
    <property type="entry name" value="Succinyl-CoA synthetase domains"/>
    <property type="match status" value="2"/>
</dbReference>
<dbReference type="InterPro" id="IPR051538">
    <property type="entry name" value="Acyl-CoA_Synth/Transferase"/>
</dbReference>
<dbReference type="InterPro" id="IPR013815">
    <property type="entry name" value="ATP_grasp_subdomain_1"/>
</dbReference>
<dbReference type="Pfam" id="PF19045">
    <property type="entry name" value="Ligase_CoA_2"/>
    <property type="match status" value="1"/>
</dbReference>
<dbReference type="PANTHER" id="PTHR43334:SF1">
    <property type="entry name" value="3-HYDROXYPROPIONATE--COA LIGASE [ADP-FORMING]"/>
    <property type="match status" value="1"/>
</dbReference>
<dbReference type="SUPFAM" id="SSF56059">
    <property type="entry name" value="Glutathione synthetase ATP-binding domain-like"/>
    <property type="match status" value="1"/>
</dbReference>
<dbReference type="Pfam" id="PF13380">
    <property type="entry name" value="CoA_binding_2"/>
    <property type="match status" value="1"/>
</dbReference>
<dbReference type="SUPFAM" id="SSF52210">
    <property type="entry name" value="Succinyl-CoA synthetase domains"/>
    <property type="match status" value="2"/>
</dbReference>
<evidence type="ECO:0000256" key="2">
    <source>
        <dbReference type="ARBA" id="ARBA00022741"/>
    </source>
</evidence>
<dbReference type="InterPro" id="IPR016102">
    <property type="entry name" value="Succinyl-CoA_synth-like"/>
</dbReference>
<dbReference type="SUPFAM" id="SSF51735">
    <property type="entry name" value="NAD(P)-binding Rossmann-fold domains"/>
    <property type="match status" value="1"/>
</dbReference>
<organism evidence="5">
    <name type="scientific">hydrocarbon metagenome</name>
    <dbReference type="NCBI Taxonomy" id="938273"/>
    <lineage>
        <taxon>unclassified sequences</taxon>
        <taxon>metagenomes</taxon>
        <taxon>ecological metagenomes</taxon>
    </lineage>
</organism>
<feature type="domain" description="ATP-grasp" evidence="4">
    <location>
        <begin position="62"/>
        <end position="98"/>
    </location>
</feature>
<evidence type="ECO:0000259" key="4">
    <source>
        <dbReference type="PROSITE" id="PS50975"/>
    </source>
</evidence>
<dbReference type="GO" id="GO:0005524">
    <property type="term" value="F:ATP binding"/>
    <property type="evidence" value="ECO:0007669"/>
    <property type="project" value="UniProtKB-KW"/>
</dbReference>
<dbReference type="GO" id="GO:0046872">
    <property type="term" value="F:metal ion binding"/>
    <property type="evidence" value="ECO:0007669"/>
    <property type="project" value="InterPro"/>
</dbReference>
<evidence type="ECO:0000256" key="3">
    <source>
        <dbReference type="ARBA" id="ARBA00022840"/>
    </source>
</evidence>
<evidence type="ECO:0000256" key="1">
    <source>
        <dbReference type="ARBA" id="ARBA00022598"/>
    </source>
</evidence>
<sequence length="748" mass="81433">MLRARQVRQRVIAVRSTAAETIITVPHNPPGTGVSEVNRRSTHRGCLRDSMAEKLLSEVEGYQLLHRFGIPAPPHRIVERESDAVRAAEEIGYPVVMKIISPQIVHKSDVGGVITGIANEGGAKEAFRTIMKNAAAHMPDAEIRGILVEKQMPPGLEVLIGGKTDPAFGKVITFGMGGTLVEFLKDVSLRVLPLTKEEIREMVRDIRGYQLIQGFRGESPKDEEALVNIIAAMADGFVQDSQILEFDLNPVILYESGAAVVDARIIVDGGETARRPVSLEVDPEIFYPESIAVVGASTNPTKVGYAVFRNLLSFRGELYPVNPKRAEIFGRKVYPSMGDIPGTVDMAVIAVPASVVPGVMEEAGRKGVRLAVIITAGFRESGERGRELEEEVMRIARKHGIRVVGPNCLGIMLPHKEINSTFTPVSPKPGHIAFISQSGAIITTVVDWSLPEEIGFSAVISVGNQADLGFEHYLKFVEQDPDTRSITLYIEEIKDGWSFINSVREVAITKPVVAVKSGASEKGRKAASSHTGSLAGTYDVYMAAFKQAGVIPVESLREAFHLAELLASEGYPEGKRAMVITSAGGFAVLSSDYAETYGIEMADIPEAMLEELNAFLPPDWSRANPMDIIGDAGADRYARVFDVMIKYQDAWDIAFVIGVPSALMNPGHLANEIVRFSRNTRKMVVGCVLGGDSMKSGMRILRMCYIPNFSELEDAFKAVGSIIEVRTGRAPGFRPIELDYRCPAGRQA</sequence>
<gene>
    <name evidence="5" type="ORF">ASZ90_009962</name>
</gene>
<proteinExistence type="predicted"/>
<evidence type="ECO:0000313" key="5">
    <source>
        <dbReference type="EMBL" id="KUG20306.1"/>
    </source>
</evidence>
<dbReference type="FunFam" id="3.30.1490.20:FF:000020">
    <property type="entry name" value="Protein lysine acetyltransferase"/>
    <property type="match status" value="1"/>
</dbReference>
<accession>A0A0W8FI35</accession>
<dbReference type="InterPro" id="IPR011761">
    <property type="entry name" value="ATP-grasp"/>
</dbReference>
<dbReference type="PROSITE" id="PS50975">
    <property type="entry name" value="ATP_GRASP"/>
    <property type="match status" value="1"/>
</dbReference>
<dbReference type="GO" id="GO:0043758">
    <property type="term" value="F:acetate-CoA ligase (ADP-forming) activity"/>
    <property type="evidence" value="ECO:0007669"/>
    <property type="project" value="InterPro"/>
</dbReference>
<dbReference type="Pfam" id="PF13607">
    <property type="entry name" value="Succ_CoA_lig"/>
    <property type="match status" value="1"/>
</dbReference>
<dbReference type="InterPro" id="IPR003781">
    <property type="entry name" value="CoA-bd"/>
</dbReference>
<dbReference type="EMBL" id="LNQE01001205">
    <property type="protein sequence ID" value="KUG20306.1"/>
    <property type="molecule type" value="Genomic_DNA"/>
</dbReference>
<keyword evidence="3" id="KW-0067">ATP-binding</keyword>
<dbReference type="InterPro" id="IPR036291">
    <property type="entry name" value="NAD(P)-bd_dom_sf"/>
</dbReference>
<keyword evidence="2" id="KW-0547">Nucleotide-binding</keyword>
<dbReference type="SMART" id="SM00881">
    <property type="entry name" value="CoA_binding"/>
    <property type="match status" value="1"/>
</dbReference>
<dbReference type="Gene3D" id="3.30.1490.20">
    <property type="entry name" value="ATP-grasp fold, A domain"/>
    <property type="match status" value="1"/>
</dbReference>
<protein>
    <submittedName>
        <fullName evidence="5">Putative acetyl-coa synthetase (Adp-forming)</fullName>
    </submittedName>
</protein>
<reference evidence="5" key="1">
    <citation type="journal article" date="2015" name="Proc. Natl. Acad. Sci. U.S.A.">
        <title>Networks of energetic and metabolic interactions define dynamics in microbial communities.</title>
        <authorList>
            <person name="Embree M."/>
            <person name="Liu J.K."/>
            <person name="Al-Bassam M.M."/>
            <person name="Zengler K."/>
        </authorList>
    </citation>
    <scope>NUCLEOTIDE SEQUENCE</scope>
</reference>
<dbReference type="InterPro" id="IPR032875">
    <property type="entry name" value="Succ_CoA_lig_flav_dom"/>
</dbReference>
<dbReference type="Gene3D" id="3.40.50.720">
    <property type="entry name" value="NAD(P)-binding Rossmann-like Domain"/>
    <property type="match status" value="1"/>
</dbReference>
<keyword evidence="1" id="KW-0436">Ligase</keyword>
<dbReference type="Gene3D" id="3.30.470.20">
    <property type="entry name" value="ATP-grasp fold, B domain"/>
    <property type="match status" value="1"/>
</dbReference>
<dbReference type="PANTHER" id="PTHR43334">
    <property type="entry name" value="ACETATE--COA LIGASE [ADP-FORMING]"/>
    <property type="match status" value="1"/>
</dbReference>
<comment type="caution">
    <text evidence="5">The sequence shown here is derived from an EMBL/GenBank/DDBJ whole genome shotgun (WGS) entry which is preliminary data.</text>
</comment>
<dbReference type="AlphaFoldDB" id="A0A0W8FI35"/>
<name>A0A0W8FI35_9ZZZZ</name>
<dbReference type="Pfam" id="PF13549">
    <property type="entry name" value="ATP-grasp_5"/>
    <property type="match status" value="1"/>
</dbReference>
<dbReference type="InterPro" id="IPR043938">
    <property type="entry name" value="Ligase_CoA_dom"/>
</dbReference>